<keyword evidence="8" id="KW-0479">Metal-binding</keyword>
<organism evidence="14 15">
    <name type="scientific">Scophthalmus maximus</name>
    <name type="common">Turbot</name>
    <name type="synonym">Psetta maxima</name>
    <dbReference type="NCBI Taxonomy" id="52904"/>
    <lineage>
        <taxon>Eukaryota</taxon>
        <taxon>Metazoa</taxon>
        <taxon>Chordata</taxon>
        <taxon>Craniata</taxon>
        <taxon>Vertebrata</taxon>
        <taxon>Euteleostomi</taxon>
        <taxon>Actinopterygii</taxon>
        <taxon>Neopterygii</taxon>
        <taxon>Teleostei</taxon>
        <taxon>Neoteleostei</taxon>
        <taxon>Acanthomorphata</taxon>
        <taxon>Carangaria</taxon>
        <taxon>Pleuronectiformes</taxon>
        <taxon>Pleuronectoidei</taxon>
        <taxon>Scophthalmidae</taxon>
        <taxon>Scophthalmus</taxon>
    </lineage>
</organism>
<feature type="region of interest" description="Disordered" evidence="12">
    <location>
        <begin position="1138"/>
        <end position="1162"/>
    </location>
</feature>
<dbReference type="SUPFAM" id="SSF52047">
    <property type="entry name" value="RNI-like"/>
    <property type="match status" value="2"/>
</dbReference>
<dbReference type="InterPro" id="IPR011993">
    <property type="entry name" value="PH-like_dom_sf"/>
</dbReference>
<dbReference type="PROSITE" id="PS50222">
    <property type="entry name" value="EF_HAND_2"/>
    <property type="match status" value="4"/>
</dbReference>
<feature type="domain" description="EF-hand" evidence="13">
    <location>
        <begin position="1366"/>
        <end position="1401"/>
    </location>
</feature>
<evidence type="ECO:0000256" key="9">
    <source>
        <dbReference type="ARBA" id="ARBA00022737"/>
    </source>
</evidence>
<keyword evidence="6" id="KW-0963">Cytoplasm</keyword>
<feature type="compositionally biased region" description="Basic and acidic residues" evidence="12">
    <location>
        <begin position="894"/>
        <end position="906"/>
    </location>
</feature>
<comment type="subcellular location">
    <subcellularLocation>
        <location evidence="1">Cell membrane</location>
    </subcellularLocation>
    <subcellularLocation>
        <location evidence="2">Cytoplasm</location>
    </subcellularLocation>
</comment>
<feature type="region of interest" description="Disordered" evidence="12">
    <location>
        <begin position="880"/>
        <end position="906"/>
    </location>
</feature>
<dbReference type="InterPro" id="IPR018247">
    <property type="entry name" value="EF_Hand_1_Ca_BS"/>
</dbReference>
<dbReference type="Pfam" id="PF17888">
    <property type="entry name" value="Carm_PH"/>
    <property type="match status" value="1"/>
</dbReference>
<dbReference type="Gene3D" id="6.10.140.1850">
    <property type="match status" value="1"/>
</dbReference>
<dbReference type="Proteomes" id="UP000246464">
    <property type="component" value="Chromosome 22"/>
</dbReference>
<dbReference type="Gene3D" id="1.10.238.10">
    <property type="entry name" value="EF-hand"/>
    <property type="match status" value="3"/>
</dbReference>
<dbReference type="SMART" id="SM00054">
    <property type="entry name" value="EFh"/>
    <property type="match status" value="5"/>
</dbReference>
<keyword evidence="9" id="KW-0677">Repeat</keyword>
<dbReference type="InterPro" id="IPR035798">
    <property type="entry name" value="EFh_SCGN"/>
</dbReference>
<dbReference type="InterPro" id="IPR001611">
    <property type="entry name" value="Leu-rich_rpt"/>
</dbReference>
<reference evidence="14 15" key="1">
    <citation type="submission" date="2017-12" db="EMBL/GenBank/DDBJ databases">
        <title>Integrating genomic resources of turbot (Scophthalmus maximus) in depth evaluation of genetic and physical mapping variation across individuals.</title>
        <authorList>
            <person name="Martinez P."/>
        </authorList>
    </citation>
    <scope>NUCLEOTIDE SEQUENCE [LARGE SCALE GENOMIC DNA]</scope>
</reference>
<comment type="similarity">
    <text evidence="3">Belongs to the CARMIL family.</text>
</comment>
<feature type="domain" description="EF-hand" evidence="13">
    <location>
        <begin position="1318"/>
        <end position="1353"/>
    </location>
</feature>
<accession>A0A2U9D2S5</accession>
<dbReference type="FunFam" id="1.10.238.10:FF:000142">
    <property type="entry name" value="Secretagogin"/>
    <property type="match status" value="1"/>
</dbReference>
<evidence type="ECO:0000259" key="13">
    <source>
        <dbReference type="PROSITE" id="PS50222"/>
    </source>
</evidence>
<dbReference type="GO" id="GO:0016477">
    <property type="term" value="P:cell migration"/>
    <property type="evidence" value="ECO:0007669"/>
    <property type="project" value="TreeGrafter"/>
</dbReference>
<dbReference type="FunFam" id="1.10.238.10:FF:000186">
    <property type="entry name" value="Secretagogin"/>
    <property type="match status" value="1"/>
</dbReference>
<feature type="domain" description="EF-hand" evidence="13">
    <location>
        <begin position="1179"/>
        <end position="1214"/>
    </location>
</feature>
<dbReference type="Pfam" id="PF13516">
    <property type="entry name" value="LRR_6"/>
    <property type="match status" value="2"/>
</dbReference>
<evidence type="ECO:0000256" key="8">
    <source>
        <dbReference type="ARBA" id="ARBA00022723"/>
    </source>
</evidence>
<dbReference type="PANTHER" id="PTHR24112">
    <property type="entry name" value="LEUCINE-RICH REPEAT, ISOFORM F-RELATED"/>
    <property type="match status" value="1"/>
</dbReference>
<feature type="region of interest" description="Disordered" evidence="12">
    <location>
        <begin position="956"/>
        <end position="1043"/>
    </location>
</feature>
<dbReference type="GO" id="GO:0005737">
    <property type="term" value="C:cytoplasm"/>
    <property type="evidence" value="ECO:0007669"/>
    <property type="project" value="UniProtKB-SubCell"/>
</dbReference>
<keyword evidence="5" id="KW-1003">Cell membrane</keyword>
<name>A0A2U9D2S5_SCOMX</name>
<dbReference type="InterPro" id="IPR031943">
    <property type="entry name" value="CARMIL_C"/>
</dbReference>
<dbReference type="SUPFAM" id="SSF47473">
    <property type="entry name" value="EF-hand"/>
    <property type="match status" value="2"/>
</dbReference>
<dbReference type="PANTHER" id="PTHR24112:SF39">
    <property type="entry name" value="F-ACTIN-UNCAPPING PROTEIN LRRC16A"/>
    <property type="match status" value="1"/>
</dbReference>
<evidence type="ECO:0000256" key="1">
    <source>
        <dbReference type="ARBA" id="ARBA00004236"/>
    </source>
</evidence>
<evidence type="ECO:0000256" key="12">
    <source>
        <dbReference type="SAM" id="MobiDB-lite"/>
    </source>
</evidence>
<dbReference type="Gene3D" id="2.30.29.30">
    <property type="entry name" value="Pleckstrin-homology domain (PH domain)/Phosphotyrosine-binding domain (PTB)"/>
    <property type="match status" value="1"/>
</dbReference>
<evidence type="ECO:0000256" key="2">
    <source>
        <dbReference type="ARBA" id="ARBA00004496"/>
    </source>
</evidence>
<evidence type="ECO:0000256" key="7">
    <source>
        <dbReference type="ARBA" id="ARBA00022614"/>
    </source>
</evidence>
<dbReference type="CDD" id="cd16178">
    <property type="entry name" value="EFh_HEF_SCGN"/>
    <property type="match status" value="1"/>
</dbReference>
<evidence type="ECO:0000256" key="10">
    <source>
        <dbReference type="ARBA" id="ARBA00022837"/>
    </source>
</evidence>
<keyword evidence="10" id="KW-0106">Calcium</keyword>
<dbReference type="GO" id="GO:0030027">
    <property type="term" value="C:lamellipodium"/>
    <property type="evidence" value="ECO:0007669"/>
    <property type="project" value="TreeGrafter"/>
</dbReference>
<dbReference type="GO" id="GO:0005509">
    <property type="term" value="F:calcium ion binding"/>
    <property type="evidence" value="ECO:0007669"/>
    <property type="project" value="InterPro"/>
</dbReference>
<dbReference type="InterPro" id="IPR032675">
    <property type="entry name" value="LRR_dom_sf"/>
</dbReference>
<evidence type="ECO:0000256" key="4">
    <source>
        <dbReference type="ARBA" id="ARBA00019102"/>
    </source>
</evidence>
<dbReference type="GO" id="GO:0005886">
    <property type="term" value="C:plasma membrane"/>
    <property type="evidence" value="ECO:0007669"/>
    <property type="project" value="UniProtKB-SubCell"/>
</dbReference>
<feature type="compositionally biased region" description="Basic residues" evidence="12">
    <location>
        <begin position="1011"/>
        <end position="1025"/>
    </location>
</feature>
<proteinExistence type="inferred from homology"/>
<dbReference type="InterPro" id="IPR051279">
    <property type="entry name" value="PP1-Reg/Actin-Interact_Protein"/>
</dbReference>
<dbReference type="Pfam" id="PF13202">
    <property type="entry name" value="EF-hand_5"/>
    <property type="match status" value="1"/>
</dbReference>
<dbReference type="Pfam" id="PF16000">
    <property type="entry name" value="CARMIL_C"/>
    <property type="match status" value="1"/>
</dbReference>
<evidence type="ECO:0000313" key="14">
    <source>
        <dbReference type="EMBL" id="AWP21162.1"/>
    </source>
</evidence>
<protein>
    <recommendedName>
        <fullName evidence="4">Secretagogin</fullName>
    </recommendedName>
</protein>
<dbReference type="PROSITE" id="PS00018">
    <property type="entry name" value="EF_HAND_1"/>
    <property type="match status" value="5"/>
</dbReference>
<keyword evidence="11" id="KW-0472">Membrane</keyword>
<dbReference type="Pfam" id="PF13499">
    <property type="entry name" value="EF-hand_7"/>
    <property type="match status" value="1"/>
</dbReference>
<sequence length="1444" mass="160978">MSQEKTDTGELLESVREAVGRSVKLNLRRRVQLEVRGDKVENRVLALASHRAYLLTARVPSKVEHSFSYLDIQGISSNKPTQLLLEHERGPWSLRLSSVDEVDEVIAHIGSCLQRICPAGSPVKVMRKLSLKPAERTAALQAVWDDQGSSDLGPCGGFSHQYWCVCDYLGLPYREEVQWDVDTIYLTQDTRELNLQDFIHLENRDLVAIVAALEFNQWFTKLSAKDYKLSTDVCDQILRVVARSSRLEELVLDNAGIKSDFAQKLGGALSQNPASTLHTLNLSNNSLEDKGAAALSAQLAKLPMGLKQLILCRTSMTPKGVNSLCQSLCSNPVVASTLTQLDLSGNSLRGDDLQNLHSFLSHANSLESLDLSHSDCSLDQVCASLLRGSSKHLSVLNMSKTVFSHRKCKEIPSSFKQFFSCAQALSCVSLSGTRLPLEALKSLLLGLGCNPNLSDVSLDLSCCELRSGGSQILEGCIAEIPNISSLDISDNGLDMDLTTLLVWLAKNRSIRHLSLGKNFNNIKSKNVAPVLDNLVHMIQEEESPLISLSLADSRLKSDLSIVLNALGSNTSLTKLDIGGNAMGDMGAKMLAKALQINTKLRTIVWDRNSVSPQGLQDVAAALEKNYTIRFMPIPIVDAAQALKANPEKTEDALLKMEQYLLRNHETRKYLQEQAYRLQQGIVTTTTQQMMDTMCVKVQDHLNSLRFTETSAVQEDVRAAENLMKDARNSKTLLPNLYHLRSGGGRGACVGAIQDKLESMAGEVSRVMDEQLQTMLASMVDAAEGLCPHVMKRSSLRPELLQAGTGRMTVPRSFVAATLLEQSGADIINKISEVKLSVASCVSDRIVDEILESLSRSQKTLADHLNRKDHQPVLRHEPQTELEVVDESVLQPESSGREPRTSCERKHGLEDMDACMMNPKSKRKSILVRMLRPVSVAFEMEFDLDKALEEVPIHVEDPPLPLPLPPPRSPPLDRTSASYGDLPPPPTSPAARSFPLDELLPPVEHKTLEHRTKLRPKPKKRTKPSRPPRQAGGGSAPPESEQNSIMGKLDEGLEDFFSKKVIKLSFKLPSVRGPSSSSQEASEKKRESRKSGFFNLIKSRTSRSEKSHGVAAAEQHLRPRRLYRRLLFFYQSTTSCSSAEEGAVGAGDGDGEEARQQRRRRRRTRVAAAGRIMDGAPERLDAAGFLQIWQRLDMNNHGYIERKQLDDFFQHVLEKLGNKKTEEMTDDHIRRLRERFTSAQDRSADGRLQIQELSAVMLPEEENFLLLFRREMPLDDSVEFMRIWRNYDADSSGYISALELKGFLQDLLVQHRKSIGPEKLEEYTVTMMKMFDKNKDGRLDLNDLARILSLRENFLLKFRMDACSHDDRKRDFEKIFAHYDVSKTGALEGPEVDGFVKDMMELVKPSLGGVDLDKFRKSLLGHCDINGDGKIQKNELALCLGLKLS</sequence>
<keyword evidence="15" id="KW-1185">Reference proteome</keyword>
<dbReference type="Gene3D" id="3.80.10.10">
    <property type="entry name" value="Ribonuclease Inhibitor"/>
    <property type="match status" value="1"/>
</dbReference>
<evidence type="ECO:0000256" key="5">
    <source>
        <dbReference type="ARBA" id="ARBA00022475"/>
    </source>
</evidence>
<dbReference type="FunFam" id="3.80.10.10:FF:000009">
    <property type="entry name" value="F-actin-uncapping protein LRRC16A isoform X1"/>
    <property type="match status" value="1"/>
</dbReference>
<gene>
    <name evidence="14" type="ORF">SMAX5B_003119</name>
</gene>
<evidence type="ECO:0000256" key="3">
    <source>
        <dbReference type="ARBA" id="ARBA00007298"/>
    </source>
</evidence>
<evidence type="ECO:0000313" key="15">
    <source>
        <dbReference type="Proteomes" id="UP000246464"/>
    </source>
</evidence>
<dbReference type="SMART" id="SM00368">
    <property type="entry name" value="LRR_RI"/>
    <property type="match status" value="5"/>
</dbReference>
<dbReference type="GO" id="GO:0034315">
    <property type="term" value="P:regulation of Arp2/3 complex-mediated actin nucleation"/>
    <property type="evidence" value="ECO:0007669"/>
    <property type="project" value="TreeGrafter"/>
</dbReference>
<evidence type="ECO:0000256" key="6">
    <source>
        <dbReference type="ARBA" id="ARBA00022490"/>
    </source>
</evidence>
<keyword evidence="7" id="KW-0433">Leucine-rich repeat</keyword>
<evidence type="ECO:0000256" key="11">
    <source>
        <dbReference type="ARBA" id="ARBA00023136"/>
    </source>
</evidence>
<feature type="domain" description="EF-hand" evidence="13">
    <location>
        <begin position="1274"/>
        <end position="1309"/>
    </location>
</feature>
<dbReference type="InterPro" id="IPR002048">
    <property type="entry name" value="EF_hand_dom"/>
</dbReference>
<feature type="compositionally biased region" description="Pro residues" evidence="12">
    <location>
        <begin position="957"/>
        <end position="969"/>
    </location>
</feature>
<dbReference type="InterPro" id="IPR011992">
    <property type="entry name" value="EF-hand-dom_pair"/>
</dbReference>
<dbReference type="InterPro" id="IPR041245">
    <property type="entry name" value="CARMIL_PH"/>
</dbReference>
<feature type="compositionally biased region" description="Basic and acidic residues" evidence="12">
    <location>
        <begin position="1080"/>
        <end position="1089"/>
    </location>
</feature>
<dbReference type="STRING" id="52904.ENSSMAP00000022192"/>
<dbReference type="EMBL" id="CP026264">
    <property type="protein sequence ID" value="AWP21162.1"/>
    <property type="molecule type" value="Genomic_DNA"/>
</dbReference>
<feature type="region of interest" description="Disordered" evidence="12">
    <location>
        <begin position="1068"/>
        <end position="1114"/>
    </location>
</feature>